<name>A0A0U3NLD4_9BACI</name>
<feature type="domain" description="IrrE N-terminal-like" evidence="1">
    <location>
        <begin position="49"/>
        <end position="141"/>
    </location>
</feature>
<dbReference type="Pfam" id="PF06114">
    <property type="entry name" value="Peptidase_M78"/>
    <property type="match status" value="1"/>
</dbReference>
<evidence type="ECO:0000313" key="3">
    <source>
        <dbReference type="Proteomes" id="UP000050331"/>
    </source>
</evidence>
<dbReference type="Proteomes" id="UP000050331">
    <property type="component" value="Chromosome"/>
</dbReference>
<evidence type="ECO:0000313" key="2">
    <source>
        <dbReference type="EMBL" id="ALX47611.1"/>
    </source>
</evidence>
<dbReference type="InterPro" id="IPR010359">
    <property type="entry name" value="IrrE_HExxH"/>
</dbReference>
<reference evidence="2 3" key="1">
    <citation type="submission" date="2016-01" db="EMBL/GenBank/DDBJ databases">
        <title>Complete genome sequence of strain Lentibacillus amyloliquefaciens LAM0015T isolated from saline sediment.</title>
        <authorList>
            <person name="Wang J.-L."/>
            <person name="He M.-X."/>
        </authorList>
    </citation>
    <scope>NUCLEOTIDE SEQUENCE [LARGE SCALE GENOMIC DNA]</scope>
    <source>
        <strain evidence="2 3">LAM0015</strain>
    </source>
</reference>
<dbReference type="RefSeq" id="WP_068441482.1">
    <property type="nucleotide sequence ID" value="NZ_CP013862.1"/>
</dbReference>
<dbReference type="STRING" id="1472767.AOX59_02735"/>
<organism evidence="2 3">
    <name type="scientific">Lentibacillus amyloliquefaciens</name>
    <dbReference type="NCBI Taxonomy" id="1472767"/>
    <lineage>
        <taxon>Bacteria</taxon>
        <taxon>Bacillati</taxon>
        <taxon>Bacillota</taxon>
        <taxon>Bacilli</taxon>
        <taxon>Bacillales</taxon>
        <taxon>Bacillaceae</taxon>
        <taxon>Lentibacillus</taxon>
    </lineage>
</organism>
<dbReference type="KEGG" id="lao:AOX59_02735"/>
<dbReference type="OrthoDB" id="2417909at2"/>
<proteinExistence type="predicted"/>
<keyword evidence="3" id="KW-1185">Reference proteome</keyword>
<accession>A0A0U3NLD4</accession>
<dbReference type="AlphaFoldDB" id="A0A0U3NLD4"/>
<evidence type="ECO:0000259" key="1">
    <source>
        <dbReference type="Pfam" id="PF06114"/>
    </source>
</evidence>
<protein>
    <recommendedName>
        <fullName evidence="1">IrrE N-terminal-like domain-containing protein</fullName>
    </recommendedName>
</protein>
<sequence length="219" mass="25627">MKYITTPLEDSIQKLYWRIGIKEPKHSIEDIATRLGISICYQKIPLSADGIIFIDPLQNKCKQREVFTHELGHVLQHVGVQLGMPEDFRHMQEAKARNFALHFTVPTFMLLELSMPKYRNQAVNLIAERFGVTHDFADERLLHYERQITGELFFEELLKGNESTEDYSPGEIDIYGDLPFYEQPDFKELIEEFKKNGATDDEIQDIIAQIKYKEDISQW</sequence>
<dbReference type="EMBL" id="CP013862">
    <property type="protein sequence ID" value="ALX47611.1"/>
    <property type="molecule type" value="Genomic_DNA"/>
</dbReference>
<gene>
    <name evidence="2" type="ORF">AOX59_02735</name>
</gene>